<dbReference type="InterPro" id="IPR042525">
    <property type="entry name" value="Rad52_Rad59_Rad22_sf"/>
</dbReference>
<dbReference type="GO" id="GO:0045002">
    <property type="term" value="P:double-strand break repair via single-strand annealing"/>
    <property type="evidence" value="ECO:0007669"/>
    <property type="project" value="TreeGrafter"/>
</dbReference>
<evidence type="ECO:0000256" key="1">
    <source>
        <dbReference type="ARBA" id="ARBA00006638"/>
    </source>
</evidence>
<feature type="region of interest" description="Disordered" evidence="5">
    <location>
        <begin position="221"/>
        <end position="336"/>
    </location>
</feature>
<evidence type="ECO:0000313" key="6">
    <source>
        <dbReference type="EMBL" id="TNY19986.1"/>
    </source>
</evidence>
<comment type="caution">
    <text evidence="6">The sequence shown here is derived from an EMBL/GenBank/DDBJ whole genome shotgun (WGS) entry which is preliminary data.</text>
</comment>
<feature type="compositionally biased region" description="Low complexity" evidence="5">
    <location>
        <begin position="296"/>
        <end position="313"/>
    </location>
</feature>
<dbReference type="Gene3D" id="3.30.390.80">
    <property type="entry name" value="DNA repair protein Rad52/59/22"/>
    <property type="match status" value="1"/>
</dbReference>
<proteinExistence type="inferred from homology"/>
<evidence type="ECO:0000256" key="5">
    <source>
        <dbReference type="SAM" id="MobiDB-lite"/>
    </source>
</evidence>
<feature type="compositionally biased region" description="Low complexity" evidence="5">
    <location>
        <begin position="450"/>
        <end position="460"/>
    </location>
</feature>
<gene>
    <name evidence="6" type="ORF">DMC30DRAFT_276673</name>
</gene>
<reference evidence="6 7" key="1">
    <citation type="submission" date="2019-03" db="EMBL/GenBank/DDBJ databases">
        <title>Rhodosporidium diobovatum UCD-FST 08-225 genome sequencing, assembly, and annotation.</title>
        <authorList>
            <person name="Fakankun I.U."/>
            <person name="Fristensky B."/>
            <person name="Levin D.B."/>
        </authorList>
    </citation>
    <scope>NUCLEOTIDE SEQUENCE [LARGE SCALE GENOMIC DNA]</scope>
    <source>
        <strain evidence="6 7">UCD-FST 08-225</strain>
    </source>
</reference>
<feature type="region of interest" description="Disordered" evidence="5">
    <location>
        <begin position="578"/>
        <end position="648"/>
    </location>
</feature>
<evidence type="ECO:0000256" key="2">
    <source>
        <dbReference type="ARBA" id="ARBA00022763"/>
    </source>
</evidence>
<protein>
    <recommendedName>
        <fullName evidence="8">Rad52/22 family double-strand break repair protein-domain-containing protein</fullName>
    </recommendedName>
</protein>
<dbReference type="FunFam" id="3.30.390.80:FF:000001">
    <property type="entry name" value="DNA repair protein RAD52 homolog"/>
    <property type="match status" value="1"/>
</dbReference>
<dbReference type="EMBL" id="SOZI01000079">
    <property type="protein sequence ID" value="TNY19986.1"/>
    <property type="molecule type" value="Genomic_DNA"/>
</dbReference>
<name>A0A5C5FUN6_9BASI</name>
<evidence type="ECO:0000313" key="7">
    <source>
        <dbReference type="Proteomes" id="UP000311382"/>
    </source>
</evidence>
<feature type="compositionally biased region" description="Low complexity" evidence="5">
    <location>
        <begin position="492"/>
        <end position="508"/>
    </location>
</feature>
<keyword evidence="3" id="KW-0233">DNA recombination</keyword>
<feature type="region of interest" description="Disordered" evidence="5">
    <location>
        <begin position="1"/>
        <end position="38"/>
    </location>
</feature>
<dbReference type="GO" id="GO:0000724">
    <property type="term" value="P:double-strand break repair via homologous recombination"/>
    <property type="evidence" value="ECO:0007669"/>
    <property type="project" value="TreeGrafter"/>
</dbReference>
<dbReference type="SUPFAM" id="SSF54768">
    <property type="entry name" value="dsRNA-binding domain-like"/>
    <property type="match status" value="1"/>
</dbReference>
<dbReference type="PANTHER" id="PTHR12132">
    <property type="entry name" value="DNA REPAIR AND RECOMBINATION PROTEIN RAD52, RAD59"/>
    <property type="match status" value="1"/>
</dbReference>
<feature type="compositionally biased region" description="Basic and acidic residues" evidence="5">
    <location>
        <begin position="15"/>
        <end position="27"/>
    </location>
</feature>
<feature type="compositionally biased region" description="Low complexity" evidence="5">
    <location>
        <begin position="546"/>
        <end position="561"/>
    </location>
</feature>
<evidence type="ECO:0008006" key="8">
    <source>
        <dbReference type="Google" id="ProtNLM"/>
    </source>
</evidence>
<feature type="compositionally biased region" description="Low complexity" evidence="5">
    <location>
        <begin position="468"/>
        <end position="479"/>
    </location>
</feature>
<feature type="compositionally biased region" description="Gly residues" evidence="5">
    <location>
        <begin position="580"/>
        <end position="589"/>
    </location>
</feature>
<feature type="compositionally biased region" description="Pro residues" evidence="5">
    <location>
        <begin position="260"/>
        <end position="269"/>
    </location>
</feature>
<keyword evidence="4" id="KW-0234">DNA repair</keyword>
<dbReference type="STRING" id="5288.A0A5C5FUN6"/>
<feature type="compositionally biased region" description="Low complexity" evidence="5">
    <location>
        <begin position="228"/>
        <end position="238"/>
    </location>
</feature>
<organism evidence="6 7">
    <name type="scientific">Rhodotorula diobovata</name>
    <dbReference type="NCBI Taxonomy" id="5288"/>
    <lineage>
        <taxon>Eukaryota</taxon>
        <taxon>Fungi</taxon>
        <taxon>Dikarya</taxon>
        <taxon>Basidiomycota</taxon>
        <taxon>Pucciniomycotina</taxon>
        <taxon>Microbotryomycetes</taxon>
        <taxon>Sporidiobolales</taxon>
        <taxon>Sporidiobolaceae</taxon>
        <taxon>Rhodotorula</taxon>
    </lineage>
</organism>
<feature type="region of interest" description="Disordered" evidence="5">
    <location>
        <begin position="353"/>
        <end position="561"/>
    </location>
</feature>
<dbReference type="GO" id="GO:0005634">
    <property type="term" value="C:nucleus"/>
    <property type="evidence" value="ECO:0007669"/>
    <property type="project" value="TreeGrafter"/>
</dbReference>
<dbReference type="Pfam" id="PF04098">
    <property type="entry name" value="Rad52_Rad22"/>
    <property type="match status" value="1"/>
</dbReference>
<keyword evidence="7" id="KW-1185">Reference proteome</keyword>
<evidence type="ECO:0000256" key="4">
    <source>
        <dbReference type="ARBA" id="ARBA00023204"/>
    </source>
</evidence>
<evidence type="ECO:0000256" key="3">
    <source>
        <dbReference type="ARBA" id="ARBA00023172"/>
    </source>
</evidence>
<feature type="compositionally biased region" description="Pro residues" evidence="5">
    <location>
        <begin position="417"/>
        <end position="428"/>
    </location>
</feature>
<accession>A0A5C5FUN6</accession>
<feature type="compositionally biased region" description="Low complexity" evidence="5">
    <location>
        <begin position="270"/>
        <end position="286"/>
    </location>
</feature>
<keyword evidence="2" id="KW-0227">DNA damage</keyword>
<feature type="compositionally biased region" description="Basic and acidic residues" evidence="5">
    <location>
        <begin position="369"/>
        <end position="378"/>
    </location>
</feature>
<dbReference type="PANTHER" id="PTHR12132:SF1">
    <property type="entry name" value="DNA REPAIR PROTEIN RAD52 HOMOLOG"/>
    <property type="match status" value="1"/>
</dbReference>
<dbReference type="InterPro" id="IPR007232">
    <property type="entry name" value="Rad52_Rad59_Rad22"/>
</dbReference>
<dbReference type="InterPro" id="IPR041247">
    <property type="entry name" value="Rad52_fam"/>
</dbReference>
<dbReference type="AlphaFoldDB" id="A0A5C5FUN6"/>
<dbReference type="Proteomes" id="UP000311382">
    <property type="component" value="Unassembled WGS sequence"/>
</dbReference>
<dbReference type="GO" id="GO:0003697">
    <property type="term" value="F:single-stranded DNA binding"/>
    <property type="evidence" value="ECO:0007669"/>
    <property type="project" value="UniProtKB-ARBA"/>
</dbReference>
<feature type="compositionally biased region" description="Pro residues" evidence="5">
    <location>
        <begin position="239"/>
        <end position="252"/>
    </location>
</feature>
<dbReference type="GO" id="GO:0006312">
    <property type="term" value="P:mitotic recombination"/>
    <property type="evidence" value="ECO:0007669"/>
    <property type="project" value="TreeGrafter"/>
</dbReference>
<sequence length="648" mass="65784">MADWLGDDPPSKWQGPHERTMYREPSHAHPPSFNPADHVPLSGRVFTPNSFTGLSDATQQRTDKLQALLSKTLGPDQVANRPGGGGTKLSYLEGWRAINLANEVFGYNGWYTDIKYLEADFIDFSPESQRWSVGVTAIVRVRLQDGASHEDVGYGKLENSKSKADALDKCKKEAVTDALKRALRHFGKLLGNCLYDKAYLEGLSKMKAPKAKFDFEGIYKPERDNVRPTPSASTSTSMAPPPAPPPRAAPVPPKKEPARGGPPRPPALPPHLAAQAQRASTIAPTSAPAPAPAPAPRAAAGPTPRRAATVATPQHVRPPAPNPYDRGGAQTEFPLDSDDESMFAAVVVDGEGEGFGGMGGAVVSEGESGTERVYHEEDSGFVEAEGLGLGDASFTSAKPPHAPHPPRHNHNAAAVPPQRPGRPSPPTTTEPGGGGPSAAVNTDMTDRVQAAKAAAQARLAEANRRKAASAQQAQQAQRRVSVGPPGAGAGAGETPAAAAGTGGSSSAADLLKLGTARPPALRPPQAPPSRSNSAGAAAGGAGGAQAKGQQQQQQQARSAGQLPSLAVGAGIARAATAAAGAGGGAGGASAGPVGQAAGGGPAALGGVSSLVGASPERTRSASSAGAVEVPSQGGFVSARGVKRGVGEG</sequence>
<dbReference type="OrthoDB" id="206565at2759"/>
<comment type="similarity">
    <text evidence="1">Belongs to the RAD52 family.</text>
</comment>